<dbReference type="InterPro" id="IPR024548">
    <property type="entry name" value="Cu2_monoox_C"/>
</dbReference>
<dbReference type="Gene3D" id="2.60.120.310">
    <property type="entry name" value="Copper type II, ascorbate-dependent monooxygenase, N-terminal domain"/>
    <property type="match status" value="1"/>
</dbReference>
<dbReference type="InterPro" id="IPR045266">
    <property type="entry name" value="DOH_DOMON"/>
</dbReference>
<dbReference type="Gene3D" id="2.60.40.1210">
    <property type="entry name" value="Cellobiose dehydrogenase, cytochrome domain"/>
    <property type="match status" value="1"/>
</dbReference>
<dbReference type="InterPro" id="IPR036939">
    <property type="entry name" value="Cu2_ascorb_mOase_N_sf"/>
</dbReference>
<dbReference type="Pfam" id="PF03712">
    <property type="entry name" value="Cu2_monoox_C"/>
    <property type="match status" value="1"/>
</dbReference>
<dbReference type="GO" id="GO:0004500">
    <property type="term" value="F:dopamine beta-monooxygenase activity"/>
    <property type="evidence" value="ECO:0007669"/>
    <property type="project" value="InterPro"/>
</dbReference>
<dbReference type="SUPFAM" id="SSF49742">
    <property type="entry name" value="PHM/PNGase F"/>
    <property type="match status" value="2"/>
</dbReference>
<dbReference type="Pfam" id="PF03351">
    <property type="entry name" value="DOMON"/>
    <property type="match status" value="1"/>
</dbReference>
<proteinExistence type="inferred from homology"/>
<dbReference type="SUPFAM" id="SSF49344">
    <property type="entry name" value="CBD9-like"/>
    <property type="match status" value="1"/>
</dbReference>
<feature type="domain" description="DOMON" evidence="4">
    <location>
        <begin position="202"/>
        <end position="319"/>
    </location>
</feature>
<dbReference type="InterPro" id="IPR014784">
    <property type="entry name" value="Cu2_ascorb_mOase-like_C"/>
</dbReference>
<dbReference type="InterPro" id="IPR028460">
    <property type="entry name" value="Tbh/DBH"/>
</dbReference>
<evidence type="ECO:0000256" key="2">
    <source>
        <dbReference type="ARBA" id="ARBA00023157"/>
    </source>
</evidence>
<organism evidence="5 6">
    <name type="scientific">Rotaria socialis</name>
    <dbReference type="NCBI Taxonomy" id="392032"/>
    <lineage>
        <taxon>Eukaryota</taxon>
        <taxon>Metazoa</taxon>
        <taxon>Spiralia</taxon>
        <taxon>Gnathifera</taxon>
        <taxon>Rotifera</taxon>
        <taxon>Eurotatoria</taxon>
        <taxon>Bdelloidea</taxon>
        <taxon>Philodinida</taxon>
        <taxon>Philodinidae</taxon>
        <taxon>Rotaria</taxon>
    </lineage>
</organism>
<dbReference type="AlphaFoldDB" id="A0A820NBS6"/>
<keyword evidence="3" id="KW-0325">Glycoprotein</keyword>
<dbReference type="InterPro" id="IPR005018">
    <property type="entry name" value="DOMON_domain"/>
</dbReference>
<keyword evidence="2" id="KW-1015">Disulfide bond</keyword>
<dbReference type="InterPro" id="IPR000323">
    <property type="entry name" value="Cu2_ascorb_mOase_N"/>
</dbReference>
<dbReference type="PANTHER" id="PTHR10157:SF23">
    <property type="entry name" value="MOXD1 HOMOLOG 1"/>
    <property type="match status" value="1"/>
</dbReference>
<dbReference type="PROSITE" id="PS50836">
    <property type="entry name" value="DOMON"/>
    <property type="match status" value="1"/>
</dbReference>
<evidence type="ECO:0000313" key="6">
    <source>
        <dbReference type="Proteomes" id="UP000663851"/>
    </source>
</evidence>
<reference evidence="5" key="1">
    <citation type="submission" date="2021-02" db="EMBL/GenBank/DDBJ databases">
        <authorList>
            <person name="Nowell W R."/>
        </authorList>
    </citation>
    <scope>NUCLEOTIDE SEQUENCE</scope>
</reference>
<dbReference type="SMART" id="SM00192">
    <property type="entry name" value="LDLa"/>
    <property type="match status" value="1"/>
</dbReference>
<accession>A0A820NBS6</accession>
<dbReference type="GO" id="GO:0005507">
    <property type="term" value="F:copper ion binding"/>
    <property type="evidence" value="ECO:0007669"/>
    <property type="project" value="InterPro"/>
</dbReference>
<comment type="caution">
    <text evidence="5">The sequence shown here is derived from an EMBL/GenBank/DDBJ whole genome shotgun (WGS) entry which is preliminary data.</text>
</comment>
<protein>
    <recommendedName>
        <fullName evidence="4">DOMON domain-containing protein</fullName>
    </recommendedName>
</protein>
<dbReference type="InterPro" id="IPR008977">
    <property type="entry name" value="PHM/PNGase_F_dom_sf"/>
</dbReference>
<dbReference type="CDD" id="cd09631">
    <property type="entry name" value="DOMON_DOH"/>
    <property type="match status" value="1"/>
</dbReference>
<dbReference type="InterPro" id="IPR000945">
    <property type="entry name" value="DBH-like"/>
</dbReference>
<evidence type="ECO:0000256" key="1">
    <source>
        <dbReference type="ARBA" id="ARBA00010676"/>
    </source>
</evidence>
<dbReference type="Proteomes" id="UP000663851">
    <property type="component" value="Unassembled WGS sequence"/>
</dbReference>
<gene>
    <name evidence="5" type="ORF">HFQ381_LOCUS19274</name>
</gene>
<name>A0A820NBS6_9BILA</name>
<evidence type="ECO:0000313" key="5">
    <source>
        <dbReference type="EMBL" id="CAF4389058.1"/>
    </source>
</evidence>
<dbReference type="PRINTS" id="PR00767">
    <property type="entry name" value="DBMONOXGNASE"/>
</dbReference>
<evidence type="ECO:0000256" key="3">
    <source>
        <dbReference type="ARBA" id="ARBA00023180"/>
    </source>
</evidence>
<sequence>MTKLLCHENKIDEHNIPNTNNDDEKKRQTHRRSRIEKIEQYARYLRQDIPSVDDDRNTLCQCTNLRAFGKNCEYLLPVENDTFEVTLNWEIHLRFFHQEYAQNYSDILCYTTLVCDSGRLCLYWWDICDGVQQCMFGYDEETCDLLECNECDDDEYRSMNGMCISRRIFSRCTYLRGPAYNVAVDSISPFINYKYSTVLQDNVADLWWTVDDAEREITFELHVKTMGWISLGISPAGGMKGADIGVGWVDSNGNVHFQDRYASDFAKPVIDNTTTDWYAIRGREQNGWTAIQFKRLLDTCDSMDYPIKSGTNVVIFAYGLVDLDPFRPDSDISYHDNRRGSRIIPLRSYGQPPPEDKFAGLDFFDFRLNNYFVPSNDTTYHCQVYKAPANYKMKRHAIAHKILVDSGNQDLVHHLLLHECNPSAVFDDKNLPSGVCDEIVIQIESCYTNFVTVWAVGGDYVVEYTEEAGYPVGGDSSTKYYMIQMHYENPRQLSNRRDSSGIRFYLSKQLRQHDLGYLTFGTISNFLGLAIPPLVEQFVVDSYCPAKVTHNFPQSGITVLSAMPHTHLQGRSMWTKLIRNKTAVQYLFNAESYDFNYQYVNRLAKPIKLYPGDEFATRCVYNTMNKDTITLGGERTKDEMCLHFFTYYPRIDNFSACFTMNTIEWWQKMMNSTSEFDYQQTKQWLLDLKWTAELAAQWQRSYDDAPLHSVFARNGQFEDENLGQPSKYEDLKSAECIK</sequence>
<dbReference type="InterPro" id="IPR002172">
    <property type="entry name" value="LDrepeatLR_classA_rpt"/>
</dbReference>
<dbReference type="Pfam" id="PF01082">
    <property type="entry name" value="Cu2_monooxygen"/>
    <property type="match status" value="1"/>
</dbReference>
<dbReference type="Gene3D" id="2.60.120.230">
    <property type="match status" value="1"/>
</dbReference>
<dbReference type="PANTHER" id="PTHR10157">
    <property type="entry name" value="DOPAMINE BETA HYDROXYLASE RELATED"/>
    <property type="match status" value="1"/>
</dbReference>
<comment type="similarity">
    <text evidence="1">Belongs to the copper type II ascorbate-dependent monooxygenase family.</text>
</comment>
<dbReference type="EMBL" id="CAJOBO010001550">
    <property type="protein sequence ID" value="CAF4389058.1"/>
    <property type="molecule type" value="Genomic_DNA"/>
</dbReference>
<evidence type="ECO:0000259" key="4">
    <source>
        <dbReference type="PROSITE" id="PS50836"/>
    </source>
</evidence>
<dbReference type="SMART" id="SM00664">
    <property type="entry name" value="DoH"/>
    <property type="match status" value="1"/>
</dbReference>
<dbReference type="FunFam" id="2.60.120.230:FF:000001">
    <property type="entry name" value="Monooxygenase, DBH-like 1"/>
    <property type="match status" value="1"/>
</dbReference>